<dbReference type="NCBIfam" id="TIGR01462">
    <property type="entry name" value="greA"/>
    <property type="match status" value="1"/>
</dbReference>
<evidence type="ECO:0000256" key="4">
    <source>
        <dbReference type="ARBA" id="ARBA00023125"/>
    </source>
</evidence>
<dbReference type="Pfam" id="PF01272">
    <property type="entry name" value="GreA_GreB"/>
    <property type="match status" value="1"/>
</dbReference>
<dbReference type="InterPro" id="IPR006359">
    <property type="entry name" value="Tscrpt_elong_fac_GreA"/>
</dbReference>
<evidence type="ECO:0000313" key="12">
    <source>
        <dbReference type="EMBL" id="SDM75806.1"/>
    </source>
</evidence>
<keyword evidence="13" id="KW-1185">Reference proteome</keyword>
<feature type="domain" description="Transcription elongation factor GreA/GreB C-terminal" evidence="10">
    <location>
        <begin position="83"/>
        <end position="156"/>
    </location>
</feature>
<dbReference type="InterPro" id="IPR001437">
    <property type="entry name" value="Tscrpt_elong_fac_GreA/B_C"/>
</dbReference>
<dbReference type="AlphaFoldDB" id="A0A1G9VV00"/>
<dbReference type="NCBIfam" id="NF001263">
    <property type="entry name" value="PRK00226.1-4"/>
    <property type="match status" value="1"/>
</dbReference>
<keyword evidence="12" id="KW-0251">Elongation factor</keyword>
<organism evidence="12 13">
    <name type="scientific">Megasphaera paucivorans</name>
    <dbReference type="NCBI Taxonomy" id="349095"/>
    <lineage>
        <taxon>Bacteria</taxon>
        <taxon>Bacillati</taxon>
        <taxon>Bacillota</taxon>
        <taxon>Negativicutes</taxon>
        <taxon>Veillonellales</taxon>
        <taxon>Veillonellaceae</taxon>
        <taxon>Megasphaera</taxon>
    </lineage>
</organism>
<reference evidence="12 13" key="1">
    <citation type="submission" date="2016-10" db="EMBL/GenBank/DDBJ databases">
        <authorList>
            <person name="de Groot N.N."/>
        </authorList>
    </citation>
    <scope>NUCLEOTIDE SEQUENCE [LARGE SCALE GENOMIC DNA]</scope>
    <source>
        <strain evidence="12 13">DSM 16981</strain>
    </source>
</reference>
<evidence type="ECO:0000256" key="9">
    <source>
        <dbReference type="RuleBase" id="RU000556"/>
    </source>
</evidence>
<dbReference type="Gene3D" id="3.10.50.30">
    <property type="entry name" value="Transcription elongation factor, GreA/GreB, C-terminal domain"/>
    <property type="match status" value="1"/>
</dbReference>
<evidence type="ECO:0000259" key="10">
    <source>
        <dbReference type="Pfam" id="PF01272"/>
    </source>
</evidence>
<sequence length="161" mass="17680">MTETLITEEGLKKLTDELEELKSVRRIKVSERIQEAIALGDLSENSEYDDAKNEQAFIEGRIAELEGKIRTAKIIKESEDSAARVSLGSKVVLEDVETGDRFTYTVVGTAEADPFNNRISNESPVGAAILGKNINKQHPVIVSVKAPAGQLKYRILPPDAE</sequence>
<dbReference type="STRING" id="349095.SAMN05660299_01476"/>
<protein>
    <recommendedName>
        <fullName evidence="2 8">Transcription elongation factor GreA</fullName>
    </recommendedName>
    <alternativeName>
        <fullName evidence="7 8">Transcript cleavage factor GreA</fullName>
    </alternativeName>
</protein>
<evidence type="ECO:0000259" key="11">
    <source>
        <dbReference type="Pfam" id="PF03449"/>
    </source>
</evidence>
<evidence type="ECO:0000256" key="3">
    <source>
        <dbReference type="ARBA" id="ARBA00023015"/>
    </source>
</evidence>
<dbReference type="GO" id="GO:0070063">
    <property type="term" value="F:RNA polymerase binding"/>
    <property type="evidence" value="ECO:0007669"/>
    <property type="project" value="InterPro"/>
</dbReference>
<feature type="coiled-coil region" evidence="8">
    <location>
        <begin position="11"/>
        <end position="68"/>
    </location>
</feature>
<dbReference type="InterPro" id="IPR036805">
    <property type="entry name" value="Tscrpt_elong_fac_GreA/B_N_sf"/>
</dbReference>
<keyword evidence="4 8" id="KW-0238">DNA-binding</keyword>
<dbReference type="SUPFAM" id="SSF46557">
    <property type="entry name" value="GreA transcript cleavage protein, N-terminal domain"/>
    <property type="match status" value="1"/>
</dbReference>
<keyword evidence="12" id="KW-0648">Protein biosynthesis</keyword>
<keyword evidence="5 8" id="KW-0804">Transcription</keyword>
<dbReference type="GO" id="GO:0006354">
    <property type="term" value="P:DNA-templated transcription elongation"/>
    <property type="evidence" value="ECO:0007669"/>
    <property type="project" value="TreeGrafter"/>
</dbReference>
<evidence type="ECO:0000256" key="6">
    <source>
        <dbReference type="ARBA" id="ARBA00024916"/>
    </source>
</evidence>
<dbReference type="GO" id="GO:0032784">
    <property type="term" value="P:regulation of DNA-templated transcription elongation"/>
    <property type="evidence" value="ECO:0007669"/>
    <property type="project" value="UniProtKB-UniRule"/>
</dbReference>
<dbReference type="Proteomes" id="UP000199309">
    <property type="component" value="Unassembled WGS sequence"/>
</dbReference>
<evidence type="ECO:0000313" key="13">
    <source>
        <dbReference type="Proteomes" id="UP000199309"/>
    </source>
</evidence>
<dbReference type="HAMAP" id="MF_00105">
    <property type="entry name" value="GreA_GreB"/>
    <property type="match status" value="1"/>
</dbReference>
<dbReference type="InterPro" id="IPR028624">
    <property type="entry name" value="Tscrpt_elong_fac_GreA/B"/>
</dbReference>
<evidence type="ECO:0000256" key="2">
    <source>
        <dbReference type="ARBA" id="ARBA00013729"/>
    </source>
</evidence>
<dbReference type="InterPro" id="IPR018151">
    <property type="entry name" value="TF_GreA/GreB_CS"/>
</dbReference>
<keyword evidence="8" id="KW-0175">Coiled coil</keyword>
<proteinExistence type="inferred from homology"/>
<keyword evidence="3 8" id="KW-0805">Transcription regulation</keyword>
<accession>A0A1G9VV00</accession>
<dbReference type="InterPro" id="IPR023459">
    <property type="entry name" value="Tscrpt_elong_fac_GreA/B_fam"/>
</dbReference>
<dbReference type="InterPro" id="IPR022691">
    <property type="entry name" value="Tscrpt_elong_fac_GreA/B_N"/>
</dbReference>
<dbReference type="PANTHER" id="PTHR30437">
    <property type="entry name" value="TRANSCRIPTION ELONGATION FACTOR GREA"/>
    <property type="match status" value="1"/>
</dbReference>
<gene>
    <name evidence="8" type="primary">greA</name>
    <name evidence="12" type="ORF">SAMN05660299_01476</name>
</gene>
<dbReference type="InterPro" id="IPR036953">
    <property type="entry name" value="GreA/GreB_C_sf"/>
</dbReference>
<dbReference type="SUPFAM" id="SSF54534">
    <property type="entry name" value="FKBP-like"/>
    <property type="match status" value="1"/>
</dbReference>
<dbReference type="PROSITE" id="PS00829">
    <property type="entry name" value="GREAB_1"/>
    <property type="match status" value="1"/>
</dbReference>
<dbReference type="EMBL" id="FNHQ01000013">
    <property type="protein sequence ID" value="SDM75806.1"/>
    <property type="molecule type" value="Genomic_DNA"/>
</dbReference>
<dbReference type="PANTHER" id="PTHR30437:SF4">
    <property type="entry name" value="TRANSCRIPTION ELONGATION FACTOR GREA"/>
    <property type="match status" value="1"/>
</dbReference>
<dbReference type="PIRSF" id="PIRSF006092">
    <property type="entry name" value="GreA_GreB"/>
    <property type="match status" value="1"/>
</dbReference>
<dbReference type="OrthoDB" id="9808774at2"/>
<dbReference type="RefSeq" id="WP_091650022.1">
    <property type="nucleotide sequence ID" value="NZ_FNHQ01000013.1"/>
</dbReference>
<name>A0A1G9VV00_9FIRM</name>
<comment type="function">
    <text evidence="6 8 9">Necessary for efficient RNA polymerase transcription elongation past template-encoded arresting sites. The arresting sites in DNA have the property of trapping a certain fraction of elongating RNA polymerases that pass through, resulting in locked ternary complexes. Cleavage of the nascent transcript by cleavage factors such as GreA or GreB allows the resumption of elongation from the new 3'terminus. GreA releases sequences of 2 to 3 nucleotides.</text>
</comment>
<evidence type="ECO:0000256" key="8">
    <source>
        <dbReference type="HAMAP-Rule" id="MF_00105"/>
    </source>
</evidence>
<evidence type="ECO:0000256" key="5">
    <source>
        <dbReference type="ARBA" id="ARBA00023163"/>
    </source>
</evidence>
<evidence type="ECO:0000256" key="1">
    <source>
        <dbReference type="ARBA" id="ARBA00008213"/>
    </source>
</evidence>
<dbReference type="Pfam" id="PF03449">
    <property type="entry name" value="GreA_GreB_N"/>
    <property type="match status" value="1"/>
</dbReference>
<dbReference type="FunFam" id="1.10.287.180:FF:000001">
    <property type="entry name" value="Transcription elongation factor GreA"/>
    <property type="match status" value="1"/>
</dbReference>
<dbReference type="GO" id="GO:0003677">
    <property type="term" value="F:DNA binding"/>
    <property type="evidence" value="ECO:0007669"/>
    <property type="project" value="UniProtKB-UniRule"/>
</dbReference>
<feature type="domain" description="Transcription elongation factor GreA/GreB N-terminal" evidence="11">
    <location>
        <begin position="5"/>
        <end position="74"/>
    </location>
</feature>
<dbReference type="Gene3D" id="1.10.287.180">
    <property type="entry name" value="Transcription elongation factor, GreA/GreB, N-terminal domain"/>
    <property type="match status" value="1"/>
</dbReference>
<comment type="similarity">
    <text evidence="1 8 9">Belongs to the GreA/GreB family.</text>
</comment>
<evidence type="ECO:0000256" key="7">
    <source>
        <dbReference type="ARBA" id="ARBA00030776"/>
    </source>
</evidence>
<dbReference type="GO" id="GO:0003746">
    <property type="term" value="F:translation elongation factor activity"/>
    <property type="evidence" value="ECO:0007669"/>
    <property type="project" value="UniProtKB-KW"/>
</dbReference>